<name>A0A3N0VXT3_9FLAO</name>
<dbReference type="PANTHER" id="PTHR38471">
    <property type="entry name" value="FOUR HELIX BUNDLE PROTEIN"/>
    <property type="match status" value="1"/>
</dbReference>
<protein>
    <submittedName>
        <fullName evidence="1">Four helix bundle protein</fullName>
    </submittedName>
</protein>
<dbReference type="EMBL" id="SOQW01000002">
    <property type="protein sequence ID" value="TDX93294.1"/>
    <property type="molecule type" value="Genomic_DNA"/>
</dbReference>
<dbReference type="AlphaFoldDB" id="A0A3N0VXT3"/>
<dbReference type="InterPro" id="IPR012657">
    <property type="entry name" value="23S_rRNA-intervening_sequence"/>
</dbReference>
<dbReference type="Proteomes" id="UP000269375">
    <property type="component" value="Unassembled WGS sequence"/>
</dbReference>
<dbReference type="Proteomes" id="UP000295709">
    <property type="component" value="Unassembled WGS sequence"/>
</dbReference>
<dbReference type="RefSeq" id="WP_123262777.1">
    <property type="nucleotide sequence ID" value="NZ_RJTX01000002.1"/>
</dbReference>
<dbReference type="PANTHER" id="PTHR38471:SF2">
    <property type="entry name" value="FOUR HELIX BUNDLE PROTEIN"/>
    <property type="match status" value="1"/>
</dbReference>
<evidence type="ECO:0000313" key="2">
    <source>
        <dbReference type="EMBL" id="TDX93294.1"/>
    </source>
</evidence>
<dbReference type="Gene3D" id="1.20.1440.60">
    <property type="entry name" value="23S rRNA-intervening sequence"/>
    <property type="match status" value="1"/>
</dbReference>
<dbReference type="InterPro" id="IPR036583">
    <property type="entry name" value="23S_rRNA_IVS_sf"/>
</dbReference>
<reference evidence="1 3" key="1">
    <citation type="submission" date="2018-11" db="EMBL/GenBank/DDBJ databases">
        <title>Proposal to divide the Flavobacteriaceae and reorganize its genera based on Amino Acid Identity values calculated from whole genome sequences.</title>
        <authorList>
            <person name="Nicholson A.C."/>
            <person name="Gulvik C.A."/>
            <person name="Whitney A.M."/>
            <person name="Humrighouse B.W."/>
            <person name="Bell M."/>
            <person name="Holmes B."/>
            <person name="Steigerwalt A."/>
            <person name="Villarma A."/>
            <person name="Sheth M."/>
            <person name="Batra D."/>
            <person name="Pryor J."/>
            <person name="Bernardet J.-F."/>
            <person name="Hugo C."/>
            <person name="Kampfer P."/>
            <person name="Newman J."/>
            <person name="Mcquiston J.R."/>
        </authorList>
    </citation>
    <scope>NUCLEOTIDE SEQUENCE [LARGE SCALE GENOMIC DNA]</scope>
    <source>
        <strain evidence="1 3">DSM 15235</strain>
    </source>
</reference>
<comment type="caution">
    <text evidence="1">The sequence shown here is derived from an EMBL/GenBank/DDBJ whole genome shotgun (WGS) entry which is preliminary data.</text>
</comment>
<reference evidence="2 4" key="2">
    <citation type="submission" date="2019-03" db="EMBL/GenBank/DDBJ databases">
        <title>Genomic Encyclopedia of Archaeal and Bacterial Type Strains, Phase II (KMG-II): from individual species to whole genera.</title>
        <authorList>
            <person name="Goeker M."/>
        </authorList>
    </citation>
    <scope>NUCLEOTIDE SEQUENCE [LARGE SCALE GENOMIC DNA]</scope>
    <source>
        <strain evidence="2 4">DSM 15235</strain>
    </source>
</reference>
<dbReference type="EMBL" id="RJTX01000002">
    <property type="protein sequence ID" value="ROH97557.1"/>
    <property type="molecule type" value="Genomic_DNA"/>
</dbReference>
<dbReference type="NCBIfam" id="TIGR02436">
    <property type="entry name" value="four helix bundle protein"/>
    <property type="match status" value="1"/>
</dbReference>
<dbReference type="OrthoDB" id="9811959at2"/>
<evidence type="ECO:0000313" key="3">
    <source>
        <dbReference type="Proteomes" id="UP000269375"/>
    </source>
</evidence>
<sequence length="122" mass="14254">MYTFYFEKLDVWNNARILVKEIYKITSTFPEIEKFGITNQIRRASTSITANIAEGMTRQTEKEKSRFINISFSSCIEVINFLIISKDLDFISNENYEQLRNKAENISNQLNALNKTLNKAQE</sequence>
<evidence type="ECO:0000313" key="4">
    <source>
        <dbReference type="Proteomes" id="UP000295709"/>
    </source>
</evidence>
<organism evidence="1 3">
    <name type="scientific">Chryseobacterium daecheongense</name>
    <dbReference type="NCBI Taxonomy" id="192389"/>
    <lineage>
        <taxon>Bacteria</taxon>
        <taxon>Pseudomonadati</taxon>
        <taxon>Bacteroidota</taxon>
        <taxon>Flavobacteriia</taxon>
        <taxon>Flavobacteriales</taxon>
        <taxon>Weeksellaceae</taxon>
        <taxon>Chryseobacterium group</taxon>
        <taxon>Chryseobacterium</taxon>
    </lineage>
</organism>
<dbReference type="SUPFAM" id="SSF158446">
    <property type="entry name" value="IVS-encoded protein-like"/>
    <property type="match status" value="1"/>
</dbReference>
<dbReference type="CDD" id="cd16377">
    <property type="entry name" value="23S_rRNA_IVP_like"/>
    <property type="match status" value="1"/>
</dbReference>
<keyword evidence="4" id="KW-1185">Reference proteome</keyword>
<proteinExistence type="predicted"/>
<dbReference type="Pfam" id="PF05635">
    <property type="entry name" value="23S_rRNA_IVP"/>
    <property type="match status" value="1"/>
</dbReference>
<evidence type="ECO:0000313" key="1">
    <source>
        <dbReference type="EMBL" id="ROH97557.1"/>
    </source>
</evidence>
<accession>A0A3N0VXT3</accession>
<gene>
    <name evidence="2" type="ORF">BCF50_2251</name>
    <name evidence="1" type="ORF">EGI05_09220</name>
</gene>